<feature type="compositionally biased region" description="Low complexity" evidence="1">
    <location>
        <begin position="125"/>
        <end position="148"/>
    </location>
</feature>
<dbReference type="RefSeq" id="XP_056523847.1">
    <property type="nucleotide sequence ID" value="XM_056664790.1"/>
</dbReference>
<evidence type="ECO:0000313" key="2">
    <source>
        <dbReference type="EMBL" id="KAJ5139198.1"/>
    </source>
</evidence>
<keyword evidence="3" id="KW-1185">Reference proteome</keyword>
<reference evidence="2" key="1">
    <citation type="submission" date="2022-11" db="EMBL/GenBank/DDBJ databases">
        <authorList>
            <person name="Petersen C."/>
        </authorList>
    </citation>
    <scope>NUCLEOTIDE SEQUENCE</scope>
    <source>
        <strain evidence="2">IBT 22155</strain>
    </source>
</reference>
<feature type="region of interest" description="Disordered" evidence="1">
    <location>
        <begin position="96"/>
        <end position="225"/>
    </location>
</feature>
<protein>
    <submittedName>
        <fullName evidence="2">Uncharacterized protein</fullName>
    </submittedName>
</protein>
<evidence type="ECO:0000313" key="3">
    <source>
        <dbReference type="Proteomes" id="UP001149079"/>
    </source>
</evidence>
<comment type="caution">
    <text evidence="2">The sequence shown here is derived from an EMBL/GenBank/DDBJ whole genome shotgun (WGS) entry which is preliminary data.</text>
</comment>
<accession>A0A9W9L592</accession>
<proteinExistence type="predicted"/>
<dbReference type="AlphaFoldDB" id="A0A9W9L592"/>
<dbReference type="GeneID" id="81403960"/>
<dbReference type="EMBL" id="JAPQKL010000003">
    <property type="protein sequence ID" value="KAJ5139198.1"/>
    <property type="molecule type" value="Genomic_DNA"/>
</dbReference>
<organism evidence="2 3">
    <name type="scientific">Penicillium bovifimosum</name>
    <dbReference type="NCBI Taxonomy" id="126998"/>
    <lineage>
        <taxon>Eukaryota</taxon>
        <taxon>Fungi</taxon>
        <taxon>Dikarya</taxon>
        <taxon>Ascomycota</taxon>
        <taxon>Pezizomycotina</taxon>
        <taxon>Eurotiomycetes</taxon>
        <taxon>Eurotiomycetidae</taxon>
        <taxon>Eurotiales</taxon>
        <taxon>Aspergillaceae</taxon>
        <taxon>Penicillium</taxon>
    </lineage>
</organism>
<reference evidence="2" key="2">
    <citation type="journal article" date="2023" name="IMA Fungus">
        <title>Comparative genomic study of the Penicillium genus elucidates a diverse pangenome and 15 lateral gene transfer events.</title>
        <authorList>
            <person name="Petersen C."/>
            <person name="Sorensen T."/>
            <person name="Nielsen M.R."/>
            <person name="Sondergaard T.E."/>
            <person name="Sorensen J.L."/>
            <person name="Fitzpatrick D.A."/>
            <person name="Frisvad J.C."/>
            <person name="Nielsen K.L."/>
        </authorList>
    </citation>
    <scope>NUCLEOTIDE SEQUENCE</scope>
    <source>
        <strain evidence="2">IBT 22155</strain>
    </source>
</reference>
<evidence type="ECO:0000256" key="1">
    <source>
        <dbReference type="SAM" id="MobiDB-lite"/>
    </source>
</evidence>
<gene>
    <name evidence="2" type="ORF">N7515_004046</name>
</gene>
<feature type="compositionally biased region" description="Low complexity" evidence="1">
    <location>
        <begin position="105"/>
        <end position="115"/>
    </location>
</feature>
<dbReference type="Proteomes" id="UP001149079">
    <property type="component" value="Unassembled WGS sequence"/>
</dbReference>
<sequence>MPLDLDWERTQRAITLAHELREYCADSTRPHQQLLTPGVRQYQQYLIENHPPPVLVTYPGTAYRFPPDWGLDRPAPLRTAVRDFIRLCRRIHLPNPLDPGVADLPTADPLTTVDPPVVPDPPSADTPAAAASSSPISTSEAASTTRPNRTPRRTASLLNLPGAYISPIVEPSAPQPRRQRSHSSATGPPLRRTTDAEILQPRASARSQDSARRRDSNATNATGPCTEPICYRLEVWGSKR</sequence>
<name>A0A9W9L592_9EURO</name>